<dbReference type="OrthoDB" id="3640at2759"/>
<dbReference type="Proteomes" id="UP000005627">
    <property type="component" value="Chromosome 3"/>
</dbReference>
<feature type="region of interest" description="Disordered" evidence="8">
    <location>
        <begin position="166"/>
        <end position="213"/>
    </location>
</feature>
<evidence type="ECO:0000256" key="5">
    <source>
        <dbReference type="ARBA" id="ARBA00037208"/>
    </source>
</evidence>
<evidence type="ECO:0000256" key="6">
    <source>
        <dbReference type="ARBA" id="ARBA00038426"/>
    </source>
</evidence>
<dbReference type="PANTHER" id="PTHR12947">
    <property type="entry name" value="AMSH-LIKE PROTEASE"/>
    <property type="match status" value="1"/>
</dbReference>
<keyword evidence="11" id="KW-1185">Reference proteome</keyword>
<dbReference type="KEGG" id="tdl:TDEL_0C00360"/>
<evidence type="ECO:0000313" key="11">
    <source>
        <dbReference type="Proteomes" id="UP000005627"/>
    </source>
</evidence>
<evidence type="ECO:0000256" key="3">
    <source>
        <dbReference type="ARBA" id="ARBA00022704"/>
    </source>
</evidence>
<dbReference type="Gene3D" id="1.20.58.80">
    <property type="entry name" value="Phosphotransferase system, lactose/cellobiose-type IIA subunit"/>
    <property type="match status" value="1"/>
</dbReference>
<dbReference type="HOGENOM" id="CLU_1348926_0_0_1"/>
<dbReference type="EMBL" id="HE616744">
    <property type="protein sequence ID" value="CCE90925.1"/>
    <property type="molecule type" value="Genomic_DNA"/>
</dbReference>
<accession>G8ZQY3</accession>
<dbReference type="GO" id="GO:0070536">
    <property type="term" value="P:protein K63-linked deubiquitination"/>
    <property type="evidence" value="ECO:0007669"/>
    <property type="project" value="TreeGrafter"/>
</dbReference>
<comment type="similarity">
    <text evidence="6">Belongs to the RFU1 family.</text>
</comment>
<name>G8ZQY3_TORDE</name>
<dbReference type="GO" id="GO:0005768">
    <property type="term" value="C:endosome"/>
    <property type="evidence" value="ECO:0007669"/>
    <property type="project" value="UniProtKB-SubCell"/>
</dbReference>
<evidence type="ECO:0000256" key="7">
    <source>
        <dbReference type="ARBA" id="ARBA00039609"/>
    </source>
</evidence>
<dbReference type="InterPro" id="IPR015063">
    <property type="entry name" value="USP8_dimer"/>
</dbReference>
<evidence type="ECO:0000313" key="10">
    <source>
        <dbReference type="EMBL" id="CCE90925.1"/>
    </source>
</evidence>
<feature type="domain" description="USP8 dimerisation" evidence="9">
    <location>
        <begin position="16"/>
        <end position="114"/>
    </location>
</feature>
<evidence type="ECO:0000259" key="9">
    <source>
        <dbReference type="Pfam" id="PF08969"/>
    </source>
</evidence>
<keyword evidence="3" id="KW-0789">Thiol protease inhibitor</keyword>
<dbReference type="RefSeq" id="XP_003680136.1">
    <property type="nucleotide sequence ID" value="XM_003680088.1"/>
</dbReference>
<proteinExistence type="inferred from homology"/>
<reference evidence="10 11" key="1">
    <citation type="journal article" date="2011" name="Proc. Natl. Acad. Sci. U.S.A.">
        <title>Evolutionary erosion of yeast sex chromosomes by mating-type switching accidents.</title>
        <authorList>
            <person name="Gordon J.L."/>
            <person name="Armisen D."/>
            <person name="Proux-Wera E."/>
            <person name="Oheigeartaigh S.S."/>
            <person name="Byrne K.P."/>
            <person name="Wolfe K.H."/>
        </authorList>
    </citation>
    <scope>NUCLEOTIDE SEQUENCE [LARGE SCALE GENOMIC DNA]</scope>
    <source>
        <strain evidence="11">ATCC 10662 / CBS 1146 / NBRC 0425 / NCYC 2629 / NRRL Y-866</strain>
    </source>
</reference>
<evidence type="ECO:0000256" key="8">
    <source>
        <dbReference type="SAM" id="MobiDB-lite"/>
    </source>
</evidence>
<dbReference type="STRING" id="1076872.G8ZQY3"/>
<gene>
    <name evidence="10" type="primary">TDEL0C00360</name>
    <name evidence="10" type="ORF">TDEL_0C00360</name>
</gene>
<dbReference type="eggNOG" id="ENOG502S3ZX">
    <property type="taxonomic scope" value="Eukaryota"/>
</dbReference>
<sequence length="213" mass="24497">MQSTAQLNIEALDYKFFPSTSLKVYLKACVGILDKAQLAFQEGNLKRAYVFYVRYVDLCTNKLSHHPQYLGKDSDQVSEIALHRQEYLQLIRLEVPAVLKITEDLRKQLDLDYAKHKLSLAKNIARPKQQHHNSIESEVPALAKLPPSFDNGIFNHSLRYYHETTSFGNHSQTPVKKSQNSQAEPTNDAKESKNKPGQFRYYPELPQLSFPTF</sequence>
<dbReference type="Pfam" id="PF08969">
    <property type="entry name" value="USP8_dimer"/>
    <property type="match status" value="1"/>
</dbReference>
<evidence type="ECO:0000256" key="4">
    <source>
        <dbReference type="ARBA" id="ARBA00022753"/>
    </source>
</evidence>
<keyword evidence="2" id="KW-0646">Protease inhibitor</keyword>
<dbReference type="GO" id="GO:0061578">
    <property type="term" value="F:K63-linked deubiquitinase activity"/>
    <property type="evidence" value="ECO:0007669"/>
    <property type="project" value="TreeGrafter"/>
</dbReference>
<dbReference type="SUPFAM" id="SSF140856">
    <property type="entry name" value="USP8 N-terminal domain-like"/>
    <property type="match status" value="1"/>
</dbReference>
<protein>
    <recommendedName>
        <fullName evidence="7">Regulator of free ubiquitin chains 1</fullName>
    </recommendedName>
</protein>
<dbReference type="GO" id="GO:0010992">
    <property type="term" value="P:ubiquitin recycling"/>
    <property type="evidence" value="ECO:0007669"/>
    <property type="project" value="EnsemblFungi"/>
</dbReference>
<evidence type="ECO:0000256" key="1">
    <source>
        <dbReference type="ARBA" id="ARBA00004177"/>
    </source>
</evidence>
<comment type="function">
    <text evidence="5">Inhibitor of the DOA4 deubiquitinase involved in the regulation of protein degradation by the proteasome and maintenance of a normal level of free ubiquitin.</text>
</comment>
<dbReference type="InParanoid" id="G8ZQY3"/>
<organism evidence="10 11">
    <name type="scientific">Torulaspora delbrueckii</name>
    <name type="common">Yeast</name>
    <name type="synonym">Candida colliculosa</name>
    <dbReference type="NCBI Taxonomy" id="4950"/>
    <lineage>
        <taxon>Eukaryota</taxon>
        <taxon>Fungi</taxon>
        <taxon>Dikarya</taxon>
        <taxon>Ascomycota</taxon>
        <taxon>Saccharomycotina</taxon>
        <taxon>Saccharomycetes</taxon>
        <taxon>Saccharomycetales</taxon>
        <taxon>Saccharomycetaceae</taxon>
        <taxon>Torulaspora</taxon>
    </lineage>
</organism>
<dbReference type="GO" id="GO:0004869">
    <property type="term" value="F:cysteine-type endopeptidase inhibitor activity"/>
    <property type="evidence" value="ECO:0007669"/>
    <property type="project" value="UniProtKB-KW"/>
</dbReference>
<dbReference type="FunCoup" id="G8ZQY3">
    <property type="interactions" value="38"/>
</dbReference>
<dbReference type="GeneID" id="11500247"/>
<dbReference type="PANTHER" id="PTHR12947:SF13">
    <property type="entry name" value="FI19924P1"/>
    <property type="match status" value="1"/>
</dbReference>
<comment type="subcellular location">
    <subcellularLocation>
        <location evidence="1">Endosome</location>
    </subcellularLocation>
</comment>
<evidence type="ECO:0000256" key="2">
    <source>
        <dbReference type="ARBA" id="ARBA00022690"/>
    </source>
</evidence>
<keyword evidence="4" id="KW-0967">Endosome</keyword>
<dbReference type="GO" id="GO:0016020">
    <property type="term" value="C:membrane"/>
    <property type="evidence" value="ECO:0007669"/>
    <property type="project" value="TreeGrafter"/>
</dbReference>
<dbReference type="AlphaFoldDB" id="G8ZQY3"/>
<feature type="compositionally biased region" description="Polar residues" evidence="8">
    <location>
        <begin position="166"/>
        <end position="185"/>
    </location>
</feature>